<dbReference type="Proteomes" id="UP000434957">
    <property type="component" value="Unassembled WGS sequence"/>
</dbReference>
<evidence type="ECO:0000256" key="1">
    <source>
        <dbReference type="SAM" id="MobiDB-lite"/>
    </source>
</evidence>
<feature type="compositionally biased region" description="Low complexity" evidence="1">
    <location>
        <begin position="31"/>
        <end position="44"/>
    </location>
</feature>
<gene>
    <name evidence="3" type="ORF">PR003_g29170</name>
</gene>
<organism evidence="3 4">
    <name type="scientific">Phytophthora rubi</name>
    <dbReference type="NCBI Taxonomy" id="129364"/>
    <lineage>
        <taxon>Eukaryota</taxon>
        <taxon>Sar</taxon>
        <taxon>Stramenopiles</taxon>
        <taxon>Oomycota</taxon>
        <taxon>Peronosporomycetes</taxon>
        <taxon>Peronosporales</taxon>
        <taxon>Peronosporaceae</taxon>
        <taxon>Phytophthora</taxon>
    </lineage>
</organism>
<evidence type="ECO:0008006" key="5">
    <source>
        <dbReference type="Google" id="ProtNLM"/>
    </source>
</evidence>
<evidence type="ECO:0000313" key="3">
    <source>
        <dbReference type="EMBL" id="KAE9276042.1"/>
    </source>
</evidence>
<feature type="chain" id="PRO_5025587071" description="RxLR effector protein" evidence="2">
    <location>
        <begin position="26"/>
        <end position="61"/>
    </location>
</feature>
<keyword evidence="2" id="KW-0732">Signal</keyword>
<proteinExistence type="predicted"/>
<accession>A0A6A4BMZ4</accession>
<evidence type="ECO:0000313" key="4">
    <source>
        <dbReference type="Proteomes" id="UP000434957"/>
    </source>
</evidence>
<reference evidence="3 4" key="1">
    <citation type="submission" date="2018-08" db="EMBL/GenBank/DDBJ databases">
        <title>Genomic investigation of the strawberry pathogen Phytophthora fragariae indicates pathogenicity is determined by transcriptional variation in three key races.</title>
        <authorList>
            <person name="Adams T.M."/>
            <person name="Armitage A.D."/>
            <person name="Sobczyk M.K."/>
            <person name="Bates H.J."/>
            <person name="Dunwell J.M."/>
            <person name="Nellist C.F."/>
            <person name="Harrison R.J."/>
        </authorList>
    </citation>
    <scope>NUCLEOTIDE SEQUENCE [LARGE SCALE GENOMIC DNA]</scope>
    <source>
        <strain evidence="3 4">SCRP333</strain>
    </source>
</reference>
<keyword evidence="4" id="KW-1185">Reference proteome</keyword>
<name>A0A6A4BMZ4_9STRA</name>
<comment type="caution">
    <text evidence="3">The sequence shown here is derived from an EMBL/GenBank/DDBJ whole genome shotgun (WGS) entry which is preliminary data.</text>
</comment>
<feature type="signal peptide" evidence="2">
    <location>
        <begin position="1"/>
        <end position="25"/>
    </location>
</feature>
<evidence type="ECO:0000256" key="2">
    <source>
        <dbReference type="SAM" id="SignalP"/>
    </source>
</evidence>
<feature type="region of interest" description="Disordered" evidence="1">
    <location>
        <begin position="26"/>
        <end position="46"/>
    </location>
</feature>
<dbReference type="EMBL" id="QXFT01004756">
    <property type="protein sequence ID" value="KAE9276042.1"/>
    <property type="molecule type" value="Genomic_DNA"/>
</dbReference>
<sequence>MIFCGTNAVVASLFSLLNMLCPTLTSRSHSKAPSQSLPSSSSPPTTAIWPVVDQLVLPAAR</sequence>
<dbReference type="AlphaFoldDB" id="A0A6A4BMZ4"/>
<protein>
    <recommendedName>
        <fullName evidence="5">RxLR effector protein</fullName>
    </recommendedName>
</protein>